<dbReference type="InterPro" id="IPR036406">
    <property type="entry name" value="Coprogen_oxidase_aer_sf"/>
</dbReference>
<reference evidence="10" key="1">
    <citation type="submission" date="2024-07" db="EMBL/GenBank/DDBJ databases">
        <title>Two chromosome-level genome assemblies of Korean endemic species Abeliophyllum distichum and Forsythia ovata (Oleaceae).</title>
        <authorList>
            <person name="Jang H."/>
        </authorList>
    </citation>
    <scope>NUCLEOTIDE SEQUENCE [LARGE SCALE GENOMIC DNA]</scope>
</reference>
<comment type="catalytic activity">
    <reaction evidence="8">
        <text>coproporphyrinogen III + O2 + 2 H(+) = protoporphyrinogen IX + 2 CO2 + 2 H2O</text>
        <dbReference type="Rhea" id="RHEA:18257"/>
        <dbReference type="ChEBI" id="CHEBI:15377"/>
        <dbReference type="ChEBI" id="CHEBI:15378"/>
        <dbReference type="ChEBI" id="CHEBI:15379"/>
        <dbReference type="ChEBI" id="CHEBI:16526"/>
        <dbReference type="ChEBI" id="CHEBI:57307"/>
        <dbReference type="ChEBI" id="CHEBI:57309"/>
        <dbReference type="EC" id="1.3.3.3"/>
    </reaction>
</comment>
<dbReference type="GO" id="GO:0004109">
    <property type="term" value="F:coproporphyrinogen oxidase activity"/>
    <property type="evidence" value="ECO:0007669"/>
    <property type="project" value="UniProtKB-EC"/>
</dbReference>
<dbReference type="EC" id="1.3.3.3" evidence="4"/>
<evidence type="ECO:0000256" key="6">
    <source>
        <dbReference type="ARBA" id="ARBA00023002"/>
    </source>
</evidence>
<evidence type="ECO:0000256" key="5">
    <source>
        <dbReference type="ARBA" id="ARBA00022737"/>
    </source>
</evidence>
<dbReference type="AlphaFoldDB" id="A0ABD1RNI3"/>
<organism evidence="9 10">
    <name type="scientific">Forsythia ovata</name>
    <dbReference type="NCBI Taxonomy" id="205694"/>
    <lineage>
        <taxon>Eukaryota</taxon>
        <taxon>Viridiplantae</taxon>
        <taxon>Streptophyta</taxon>
        <taxon>Embryophyta</taxon>
        <taxon>Tracheophyta</taxon>
        <taxon>Spermatophyta</taxon>
        <taxon>Magnoliopsida</taxon>
        <taxon>eudicotyledons</taxon>
        <taxon>Gunneridae</taxon>
        <taxon>Pentapetalae</taxon>
        <taxon>asterids</taxon>
        <taxon>lamiids</taxon>
        <taxon>Lamiales</taxon>
        <taxon>Oleaceae</taxon>
        <taxon>Forsythieae</taxon>
        <taxon>Forsythia</taxon>
    </lineage>
</organism>
<comment type="caution">
    <text evidence="9">The sequence shown here is derived from an EMBL/GenBank/DDBJ whole genome shotgun (WGS) entry which is preliminary data.</text>
</comment>
<name>A0ABD1RNI3_9LAMI</name>
<evidence type="ECO:0000256" key="7">
    <source>
        <dbReference type="ARBA" id="ARBA00023244"/>
    </source>
</evidence>
<keyword evidence="6" id="KW-0560">Oxidoreductase</keyword>
<dbReference type="GO" id="GO:0006779">
    <property type="term" value="P:porphyrin-containing compound biosynthetic process"/>
    <property type="evidence" value="ECO:0007669"/>
    <property type="project" value="UniProtKB-KW"/>
</dbReference>
<comment type="subunit">
    <text evidence="3">Homodimer.</text>
</comment>
<dbReference type="Proteomes" id="UP001604277">
    <property type="component" value="Unassembled WGS sequence"/>
</dbReference>
<dbReference type="Gene3D" id="1.25.40.10">
    <property type="entry name" value="Tetratricopeptide repeat domain"/>
    <property type="match status" value="1"/>
</dbReference>
<evidence type="ECO:0000313" key="10">
    <source>
        <dbReference type="Proteomes" id="UP001604277"/>
    </source>
</evidence>
<dbReference type="Gene3D" id="3.40.525.10">
    <property type="entry name" value="CRAL-TRIO lipid binding domain"/>
    <property type="match status" value="1"/>
</dbReference>
<dbReference type="Pfam" id="PF13041">
    <property type="entry name" value="PPR_2"/>
    <property type="match status" value="1"/>
</dbReference>
<evidence type="ECO:0000256" key="1">
    <source>
        <dbReference type="ARBA" id="ARBA00005168"/>
    </source>
</evidence>
<dbReference type="Gene3D" id="3.40.1500.10">
    <property type="entry name" value="Coproporphyrinogen III oxidase, aerobic"/>
    <property type="match status" value="2"/>
</dbReference>
<protein>
    <recommendedName>
        <fullName evidence="4">coproporphyrinogen oxidase</fullName>
        <ecNumber evidence="4">1.3.3.3</ecNumber>
    </recommendedName>
</protein>
<gene>
    <name evidence="9" type="ORF">Fot_43257</name>
</gene>
<dbReference type="SUPFAM" id="SSF102886">
    <property type="entry name" value="Coproporphyrinogen III oxidase"/>
    <property type="match status" value="2"/>
</dbReference>
<evidence type="ECO:0000313" key="9">
    <source>
        <dbReference type="EMBL" id="KAL2489965.1"/>
    </source>
</evidence>
<evidence type="ECO:0000256" key="4">
    <source>
        <dbReference type="ARBA" id="ARBA00012869"/>
    </source>
</evidence>
<dbReference type="InterPro" id="IPR002885">
    <property type="entry name" value="PPR_rpt"/>
</dbReference>
<dbReference type="PANTHER" id="PTHR10755:SF0">
    <property type="entry name" value="OXYGEN-DEPENDENT COPROPORPHYRINOGEN-III OXIDASE, MITOCHONDRIAL"/>
    <property type="match status" value="1"/>
</dbReference>
<comment type="pathway">
    <text evidence="1">Porphyrin-containing compound metabolism; protoporphyrin-IX biosynthesis; protoporphyrinogen-IX from coproporphyrinogen-III (O2 route): step 1/1.</text>
</comment>
<comment type="similarity">
    <text evidence="2">Belongs to the aerobic coproporphyrinogen-III oxidase family.</text>
</comment>
<evidence type="ECO:0000256" key="8">
    <source>
        <dbReference type="ARBA" id="ARBA00049102"/>
    </source>
</evidence>
<dbReference type="PRINTS" id="PR00073">
    <property type="entry name" value="COPRGNOXDASE"/>
</dbReference>
<dbReference type="InterPro" id="IPR011990">
    <property type="entry name" value="TPR-like_helical_dom_sf"/>
</dbReference>
<accession>A0ABD1RNI3</accession>
<evidence type="ECO:0000256" key="2">
    <source>
        <dbReference type="ARBA" id="ARBA00010644"/>
    </source>
</evidence>
<dbReference type="InterPro" id="IPR001260">
    <property type="entry name" value="Coprogen_oxidase_aer"/>
</dbReference>
<keyword evidence="5" id="KW-0677">Repeat</keyword>
<proteinExistence type="inferred from homology"/>
<dbReference type="PANTHER" id="PTHR10755">
    <property type="entry name" value="COPROPORPHYRINOGEN III OXIDASE, MITOCHONDRIAL"/>
    <property type="match status" value="1"/>
</dbReference>
<keyword evidence="7" id="KW-0627">Porphyrin biosynthesis</keyword>
<sequence length="236" mass="27069">MGIVLASDLYEEMLTKGILPDVITYTVLVHGLCNKGQVECMQGLARDDVRTIVDATIEKDEDFEFKELNEVLNYYLHGYHGVDKDGRPVYIESGKSRSQQIYASYNDGPLHKSLKNFTKSARELIMQLEKIDGDNYPEVYDRGTTFGLKTGGRIESILVSLSLIARWEYDYVYDRGTTFGLKTGGRIESILVSLSLIARWEYDYSHLKLQPSWYVRPRLQDKMGELDNGDSKRWGR</sequence>
<dbReference type="Pfam" id="PF01218">
    <property type="entry name" value="Coprogen_oxidas"/>
    <property type="match status" value="1"/>
</dbReference>
<evidence type="ECO:0000256" key="3">
    <source>
        <dbReference type="ARBA" id="ARBA00011738"/>
    </source>
</evidence>
<dbReference type="SUPFAM" id="SSF52087">
    <property type="entry name" value="CRAL/TRIO domain"/>
    <property type="match status" value="1"/>
</dbReference>
<keyword evidence="10" id="KW-1185">Reference proteome</keyword>
<dbReference type="EMBL" id="JBFOLJ010000012">
    <property type="protein sequence ID" value="KAL2489965.1"/>
    <property type="molecule type" value="Genomic_DNA"/>
</dbReference>
<dbReference type="InterPro" id="IPR036865">
    <property type="entry name" value="CRAL-TRIO_dom_sf"/>
</dbReference>